<dbReference type="Proteomes" id="UP000240883">
    <property type="component" value="Unassembled WGS sequence"/>
</dbReference>
<evidence type="ECO:0000313" key="1">
    <source>
        <dbReference type="EMBL" id="PSN67497.1"/>
    </source>
</evidence>
<name>A0A2T2NPY4_CORCC</name>
<dbReference type="AlphaFoldDB" id="A0A2T2NPY4"/>
<protein>
    <submittedName>
        <fullName evidence="1">Uncharacterized protein</fullName>
    </submittedName>
</protein>
<reference evidence="1 2" key="1">
    <citation type="journal article" date="2018" name="Front. Microbiol.">
        <title>Genome-Wide Analysis of Corynespora cassiicola Leaf Fall Disease Putative Effectors.</title>
        <authorList>
            <person name="Lopez D."/>
            <person name="Ribeiro S."/>
            <person name="Label P."/>
            <person name="Fumanal B."/>
            <person name="Venisse J.S."/>
            <person name="Kohler A."/>
            <person name="de Oliveira R.R."/>
            <person name="Labutti K."/>
            <person name="Lipzen A."/>
            <person name="Lail K."/>
            <person name="Bauer D."/>
            <person name="Ohm R.A."/>
            <person name="Barry K.W."/>
            <person name="Spatafora J."/>
            <person name="Grigoriev I.V."/>
            <person name="Martin F.M."/>
            <person name="Pujade-Renaud V."/>
        </authorList>
    </citation>
    <scope>NUCLEOTIDE SEQUENCE [LARGE SCALE GENOMIC DNA]</scope>
    <source>
        <strain evidence="1 2">Philippines</strain>
    </source>
</reference>
<sequence>MTLVLSTLGQLMQTQFGVNEIASAIAIGKAVGSVFTRQKDAEILGPLGNLYGSRLRNIPRRLYGVSFDRSGTILGTNQRRIHCINTMEGVDLESVEGIATLVILVMRFVEKPRNIVDYIDRLMRGNYGIICGSQSGTSNISEDDVAKSSTTAQCRSERTPYAMHSLMLHFETGVIDADADSCQKAKCNQWMSELTMAVGDSKFLDESTRYSRSEHERFLSQLLEPDSDPNDISKKTFHTLSAGAAMAALAALANGASVGVECVKSDGNVKIPSNWGGEQDPVLVLKLWLVQPPLKIAIELKVLGNDEETINKTNGIEETLPIRGGPAEISWFISNQLNCNLTRDKANNLWNSAMAYGKRVSWNFSAYGKAQIVQSYSIGCELPSDLIAPAEGVDAWKAFAGDSLSLPSTLTQTRLEMGKIYHLVMERSEYSSTDDMMLQNQLRFVHLAYKVGCLQSLILPISDDTPRFSWNYHFDKHSWASGFLDNPGRREYSIVGLIFTIAHIWGGISSPPRGTFIVRNIIGLVCPETTILSSFLHRPQKMIREGFSNGIFSLHSGSIPLIPRRAGDNMILAGSPITKTRLGQFYKDRKANHVFESTQDFIFTSELYLDTNIGSSMVTCAWQHGDVVAEINPQHSFYNLIQAQNSGGNFSTMMKTFFPDVSIFPVSFSDILGSGQWKPPSGVLTVLDASDREDWWIIAAGIVESGKLESMSEEESRSFPNMTYRFGTLAITRYNLPREYKEKVNELKKLEATRANDQIIYTIQYDVEMNKFNVEERPVSLLYEMSPVKS</sequence>
<accession>A0A2T2NPY4</accession>
<gene>
    <name evidence="1" type="ORF">BS50DRAFT_621484</name>
</gene>
<dbReference type="EMBL" id="KZ678135">
    <property type="protein sequence ID" value="PSN67497.1"/>
    <property type="molecule type" value="Genomic_DNA"/>
</dbReference>
<keyword evidence="2" id="KW-1185">Reference proteome</keyword>
<evidence type="ECO:0000313" key="2">
    <source>
        <dbReference type="Proteomes" id="UP000240883"/>
    </source>
</evidence>
<dbReference type="OrthoDB" id="5415587at2759"/>
<organism evidence="1 2">
    <name type="scientific">Corynespora cassiicola Philippines</name>
    <dbReference type="NCBI Taxonomy" id="1448308"/>
    <lineage>
        <taxon>Eukaryota</taxon>
        <taxon>Fungi</taxon>
        <taxon>Dikarya</taxon>
        <taxon>Ascomycota</taxon>
        <taxon>Pezizomycotina</taxon>
        <taxon>Dothideomycetes</taxon>
        <taxon>Pleosporomycetidae</taxon>
        <taxon>Pleosporales</taxon>
        <taxon>Corynesporascaceae</taxon>
        <taxon>Corynespora</taxon>
    </lineage>
</organism>
<proteinExistence type="predicted"/>